<keyword evidence="10" id="KW-0012">Acyltransferase</keyword>
<feature type="transmembrane region" description="Helical" evidence="7">
    <location>
        <begin position="298"/>
        <end position="318"/>
    </location>
</feature>
<feature type="transmembrane region" description="Helical" evidence="7">
    <location>
        <begin position="228"/>
        <end position="247"/>
    </location>
</feature>
<keyword evidence="6 7" id="KW-0472">Membrane</keyword>
<evidence type="ECO:0000259" key="8">
    <source>
        <dbReference type="Pfam" id="PF01757"/>
    </source>
</evidence>
<feature type="transmembrane region" description="Helical" evidence="7">
    <location>
        <begin position="164"/>
        <end position="181"/>
    </location>
</feature>
<dbReference type="PANTHER" id="PTHR40074:SF2">
    <property type="entry name" value="O-ACETYLTRANSFERASE WECH"/>
    <property type="match status" value="1"/>
</dbReference>
<feature type="transmembrane region" description="Helical" evidence="7">
    <location>
        <begin position="12"/>
        <end position="35"/>
    </location>
</feature>
<dbReference type="Pfam" id="PF01757">
    <property type="entry name" value="Acyl_transf_3"/>
    <property type="match status" value="1"/>
</dbReference>
<keyword evidence="5 7" id="KW-1133">Transmembrane helix</keyword>
<keyword evidence="12" id="KW-1185">Reference proteome</keyword>
<evidence type="ECO:0000256" key="5">
    <source>
        <dbReference type="ARBA" id="ARBA00022989"/>
    </source>
</evidence>
<evidence type="ECO:0000256" key="7">
    <source>
        <dbReference type="SAM" id="Phobius"/>
    </source>
</evidence>
<evidence type="ECO:0000313" key="9">
    <source>
        <dbReference type="EMBL" id="MCY9596706.1"/>
    </source>
</evidence>
<evidence type="ECO:0000313" key="12">
    <source>
        <dbReference type="Proteomes" id="UP001527202"/>
    </source>
</evidence>
<dbReference type="AlphaFoldDB" id="A0A410X3A6"/>
<dbReference type="InterPro" id="IPR002656">
    <property type="entry name" value="Acyl_transf_3_dom"/>
</dbReference>
<keyword evidence="4 7" id="KW-0812">Transmembrane</keyword>
<feature type="domain" description="Acyltransferase 3" evidence="8">
    <location>
        <begin position="12"/>
        <end position="348"/>
    </location>
</feature>
<dbReference type="RefSeq" id="WP_042235376.1">
    <property type="nucleotide sequence ID" value="NZ_CP026520.1"/>
</dbReference>
<protein>
    <submittedName>
        <fullName evidence="9 10">Acyltransferase</fullName>
    </submittedName>
</protein>
<evidence type="ECO:0000256" key="4">
    <source>
        <dbReference type="ARBA" id="ARBA00022692"/>
    </source>
</evidence>
<evidence type="ECO:0000256" key="6">
    <source>
        <dbReference type="ARBA" id="ARBA00023136"/>
    </source>
</evidence>
<reference evidence="9 12" key="2">
    <citation type="submission" date="2022-05" db="EMBL/GenBank/DDBJ databases">
        <title>Genome Sequencing of Bee-Associated Microbes.</title>
        <authorList>
            <person name="Dunlap C."/>
        </authorList>
    </citation>
    <scope>NUCLEOTIDE SEQUENCE [LARGE SCALE GENOMIC DNA]</scope>
    <source>
        <strain evidence="9 12">NRRL B-23120</strain>
    </source>
</reference>
<accession>A0A410X3A6</accession>
<dbReference type="GO" id="GO:0009246">
    <property type="term" value="P:enterobacterial common antigen biosynthetic process"/>
    <property type="evidence" value="ECO:0007669"/>
    <property type="project" value="TreeGrafter"/>
</dbReference>
<evidence type="ECO:0000313" key="10">
    <source>
        <dbReference type="EMBL" id="QAV21102.1"/>
    </source>
</evidence>
<feature type="transmembrane region" description="Helical" evidence="7">
    <location>
        <begin position="259"/>
        <end position="277"/>
    </location>
</feature>
<keyword evidence="3" id="KW-1003">Cell membrane</keyword>
<dbReference type="EMBL" id="CP026520">
    <property type="protein sequence ID" value="QAV21102.1"/>
    <property type="molecule type" value="Genomic_DNA"/>
</dbReference>
<dbReference type="GO" id="GO:0005886">
    <property type="term" value="C:plasma membrane"/>
    <property type="evidence" value="ECO:0007669"/>
    <property type="project" value="UniProtKB-SubCell"/>
</dbReference>
<feature type="transmembrane region" description="Helical" evidence="7">
    <location>
        <begin position="330"/>
        <end position="349"/>
    </location>
</feature>
<evidence type="ECO:0000256" key="1">
    <source>
        <dbReference type="ARBA" id="ARBA00004651"/>
    </source>
</evidence>
<dbReference type="OrthoDB" id="9810469at2"/>
<dbReference type="Proteomes" id="UP000288943">
    <property type="component" value="Chromosome"/>
</dbReference>
<evidence type="ECO:0000256" key="2">
    <source>
        <dbReference type="ARBA" id="ARBA00007400"/>
    </source>
</evidence>
<dbReference type="GeneID" id="95378419"/>
<feature type="transmembrane region" description="Helical" evidence="7">
    <location>
        <begin position="133"/>
        <end position="152"/>
    </location>
</feature>
<feature type="transmembrane region" description="Helical" evidence="7">
    <location>
        <begin position="84"/>
        <end position="104"/>
    </location>
</feature>
<dbReference type="GO" id="GO:0016413">
    <property type="term" value="F:O-acetyltransferase activity"/>
    <property type="evidence" value="ECO:0007669"/>
    <property type="project" value="TreeGrafter"/>
</dbReference>
<dbReference type="Proteomes" id="UP001527202">
    <property type="component" value="Unassembled WGS sequence"/>
</dbReference>
<dbReference type="PANTHER" id="PTHR40074">
    <property type="entry name" value="O-ACETYLTRANSFERASE WECH"/>
    <property type="match status" value="1"/>
</dbReference>
<name>A0A410X3A6_9BACL</name>
<dbReference type="KEGG" id="pchi:PC41400_26875"/>
<sequence>MNNAVLKTNRIIYIDLLRILSILAVIILHITATLLTSTNDFNTASWWVSNLFNSAARFAVPVFFMISGAMILRSEVKSYKTFFLKRIMPLFVSLVSWSLIYSIFTQYYLQKSTMGAGEFLLSFAYKFILDRNYIHLWFLYAIIAIYLTVPLISRMVKACTEKELRYYLLLWFTVSIAYRFITDCVLRITSESLYVPIMNIPLFMGYLGYFILGYYLFHYEISPKLKNVLFNLGIVSFFLTPVATYFASMYSGVLDEMFYGNYSVTTFFMAAGLFILFKEKDAAISAKVNDKVKRLVGSISKASFSIYLIHLLIEIMVSRRTEVEGSLVETTITLLFNLGAVFVVSYILVKILNLNKIVTNVLFGGKG</sequence>
<dbReference type="EMBL" id="JAMDMJ010000014">
    <property type="protein sequence ID" value="MCY9596706.1"/>
    <property type="molecule type" value="Genomic_DNA"/>
</dbReference>
<feature type="transmembrane region" description="Helical" evidence="7">
    <location>
        <begin position="55"/>
        <end position="72"/>
    </location>
</feature>
<organism evidence="10 11">
    <name type="scientific">Paenibacillus chitinolyticus</name>
    <dbReference type="NCBI Taxonomy" id="79263"/>
    <lineage>
        <taxon>Bacteria</taxon>
        <taxon>Bacillati</taxon>
        <taxon>Bacillota</taxon>
        <taxon>Bacilli</taxon>
        <taxon>Bacillales</taxon>
        <taxon>Paenibacillaceae</taxon>
        <taxon>Paenibacillus</taxon>
    </lineage>
</organism>
<comment type="subcellular location">
    <subcellularLocation>
        <location evidence="1">Cell membrane</location>
        <topology evidence="1">Multi-pass membrane protein</topology>
    </subcellularLocation>
</comment>
<evidence type="ECO:0000313" key="11">
    <source>
        <dbReference type="Proteomes" id="UP000288943"/>
    </source>
</evidence>
<keyword evidence="10" id="KW-0808">Transferase</keyword>
<gene>
    <name evidence="9" type="ORF">M5X16_13070</name>
    <name evidence="10" type="ORF">PC41400_26875</name>
</gene>
<evidence type="ECO:0000256" key="3">
    <source>
        <dbReference type="ARBA" id="ARBA00022475"/>
    </source>
</evidence>
<proteinExistence type="inferred from homology"/>
<comment type="similarity">
    <text evidence="2">Belongs to the acyltransferase 3 family.</text>
</comment>
<feature type="transmembrane region" description="Helical" evidence="7">
    <location>
        <begin position="193"/>
        <end position="216"/>
    </location>
</feature>
<reference evidence="10 11" key="1">
    <citation type="submission" date="2018-01" db="EMBL/GenBank/DDBJ databases">
        <title>The whole genome sequencing and assembly of Paenibacillus chitinolyticus KCCM 41400 strain.</title>
        <authorList>
            <person name="Kim J.-Y."/>
            <person name="Park M.-K."/>
            <person name="Lee Y.-J."/>
            <person name="Yi H."/>
            <person name="Bahn Y.-S."/>
            <person name="Kim J.F."/>
            <person name="Lee D.-W."/>
        </authorList>
    </citation>
    <scope>NUCLEOTIDE SEQUENCE [LARGE SCALE GENOMIC DNA]</scope>
    <source>
        <strain evidence="10 11">KCCM 41400</strain>
    </source>
</reference>